<proteinExistence type="inferred from homology"/>
<dbReference type="Proteomes" id="UP000304864">
    <property type="component" value="Chromosome"/>
</dbReference>
<keyword evidence="8" id="KW-0653">Protein transport</keyword>
<dbReference type="Gene3D" id="1.10.287.1700">
    <property type="match status" value="1"/>
</dbReference>
<evidence type="ECO:0000256" key="7">
    <source>
        <dbReference type="ARBA" id="ARBA00022795"/>
    </source>
</evidence>
<name>A0A4P9K7L3_9GAMM</name>
<keyword evidence="10" id="KW-1006">Bacterial flagellum protein export</keyword>
<dbReference type="AlphaFoldDB" id="A0A4P9K7L3"/>
<keyword evidence="7" id="KW-1005">Bacterial flagellum biogenesis</keyword>
<reference evidence="11 12" key="1">
    <citation type="submission" date="2019-05" db="EMBL/GenBank/DDBJ databases">
        <title>Thiomicrorhabdus sediminis sp. nov, a novel sulfur-oxidizing bacterium isolated from coastal sediment.</title>
        <authorList>
            <person name="Liu X."/>
        </authorList>
    </citation>
    <scope>NUCLEOTIDE SEQUENCE [LARGE SCALE GENOMIC DNA]</scope>
    <source>
        <strain evidence="11 12">G1</strain>
    </source>
</reference>
<dbReference type="GO" id="GO:0005886">
    <property type="term" value="C:plasma membrane"/>
    <property type="evidence" value="ECO:0007669"/>
    <property type="project" value="UniProtKB-SubCell"/>
</dbReference>
<evidence type="ECO:0000256" key="3">
    <source>
        <dbReference type="ARBA" id="ARBA00020392"/>
    </source>
</evidence>
<dbReference type="InterPro" id="IPR053716">
    <property type="entry name" value="Flag_assembly_chemotaxis_eff"/>
</dbReference>
<dbReference type="GO" id="GO:0044781">
    <property type="term" value="P:bacterial-type flagellum organization"/>
    <property type="evidence" value="ECO:0007669"/>
    <property type="project" value="UniProtKB-KW"/>
</dbReference>
<comment type="subcellular location">
    <subcellularLocation>
        <location evidence="1">Cell membrane</location>
        <topology evidence="1">Peripheral membrane protein</topology>
        <orientation evidence="1">Cytoplasmic side</orientation>
    </subcellularLocation>
</comment>
<keyword evidence="11" id="KW-0969">Cilium</keyword>
<evidence type="ECO:0000256" key="8">
    <source>
        <dbReference type="ARBA" id="ARBA00022927"/>
    </source>
</evidence>
<dbReference type="Pfam" id="PF02050">
    <property type="entry name" value="FliJ"/>
    <property type="match status" value="1"/>
</dbReference>
<evidence type="ECO:0000256" key="4">
    <source>
        <dbReference type="ARBA" id="ARBA00022448"/>
    </source>
</evidence>
<evidence type="ECO:0000256" key="2">
    <source>
        <dbReference type="ARBA" id="ARBA00010004"/>
    </source>
</evidence>
<keyword evidence="11" id="KW-0966">Cell projection</keyword>
<comment type="similarity">
    <text evidence="2">Belongs to the FliJ family.</text>
</comment>
<dbReference type="PANTHER" id="PTHR38786:SF1">
    <property type="entry name" value="FLAGELLAR FLIJ PROTEIN"/>
    <property type="match status" value="1"/>
</dbReference>
<keyword evidence="12" id="KW-1185">Reference proteome</keyword>
<sequence>MPNRLQRLHKLIELAEMELDKAGQTFHYMQNKLATEQGQVNSLLDYQADYAQQPISMGAIPAIQLQSRSAFSDKLNHAIIAQQQQVEESEKMVEMAQSAWQEKRANLKALQALYSRIENAENARINRQEQKLMDELSAQKFYQNQLKDR</sequence>
<evidence type="ECO:0000256" key="9">
    <source>
        <dbReference type="ARBA" id="ARBA00023136"/>
    </source>
</evidence>
<keyword evidence="4" id="KW-0813">Transport</keyword>
<organism evidence="11 12">
    <name type="scientific">Thiomicrorhabdus sediminis</name>
    <dbReference type="NCBI Taxonomy" id="2580412"/>
    <lineage>
        <taxon>Bacteria</taxon>
        <taxon>Pseudomonadati</taxon>
        <taxon>Pseudomonadota</taxon>
        <taxon>Gammaproteobacteria</taxon>
        <taxon>Thiotrichales</taxon>
        <taxon>Piscirickettsiaceae</taxon>
        <taxon>Thiomicrorhabdus</taxon>
    </lineage>
</organism>
<dbReference type="KEGG" id="thig:FE785_07305"/>
<evidence type="ECO:0000256" key="6">
    <source>
        <dbReference type="ARBA" id="ARBA00022500"/>
    </source>
</evidence>
<gene>
    <name evidence="11" type="primary">fliJ</name>
    <name evidence="11" type="ORF">FE785_07305</name>
</gene>
<dbReference type="GO" id="GO:0006935">
    <property type="term" value="P:chemotaxis"/>
    <property type="evidence" value="ECO:0007669"/>
    <property type="project" value="UniProtKB-KW"/>
</dbReference>
<evidence type="ECO:0000256" key="10">
    <source>
        <dbReference type="ARBA" id="ARBA00023225"/>
    </source>
</evidence>
<evidence type="ECO:0000256" key="1">
    <source>
        <dbReference type="ARBA" id="ARBA00004413"/>
    </source>
</evidence>
<keyword evidence="6" id="KW-0145">Chemotaxis</keyword>
<keyword evidence="9" id="KW-0472">Membrane</keyword>
<dbReference type="GO" id="GO:0015031">
    <property type="term" value="P:protein transport"/>
    <property type="evidence" value="ECO:0007669"/>
    <property type="project" value="UniProtKB-KW"/>
</dbReference>
<evidence type="ECO:0000256" key="5">
    <source>
        <dbReference type="ARBA" id="ARBA00022475"/>
    </source>
</evidence>
<dbReference type="EMBL" id="CP040602">
    <property type="protein sequence ID" value="QCU90450.1"/>
    <property type="molecule type" value="Genomic_DNA"/>
</dbReference>
<dbReference type="GO" id="GO:0009288">
    <property type="term" value="C:bacterial-type flagellum"/>
    <property type="evidence" value="ECO:0007669"/>
    <property type="project" value="InterPro"/>
</dbReference>
<evidence type="ECO:0000313" key="12">
    <source>
        <dbReference type="Proteomes" id="UP000304864"/>
    </source>
</evidence>
<accession>A0A4P9K7L3</accession>
<evidence type="ECO:0000313" key="11">
    <source>
        <dbReference type="EMBL" id="QCU90450.1"/>
    </source>
</evidence>
<dbReference type="InterPro" id="IPR052570">
    <property type="entry name" value="FliJ"/>
</dbReference>
<dbReference type="RefSeq" id="WP_138565125.1">
    <property type="nucleotide sequence ID" value="NZ_CP040602.1"/>
</dbReference>
<keyword evidence="11" id="KW-0282">Flagellum</keyword>
<dbReference type="InterPro" id="IPR012823">
    <property type="entry name" value="Flagell_FliJ"/>
</dbReference>
<dbReference type="GO" id="GO:0071973">
    <property type="term" value="P:bacterial-type flagellum-dependent cell motility"/>
    <property type="evidence" value="ECO:0007669"/>
    <property type="project" value="InterPro"/>
</dbReference>
<dbReference type="OrthoDB" id="5612452at2"/>
<keyword evidence="5" id="KW-1003">Cell membrane</keyword>
<dbReference type="PANTHER" id="PTHR38786">
    <property type="entry name" value="FLAGELLAR FLIJ PROTEIN"/>
    <property type="match status" value="1"/>
</dbReference>
<protein>
    <recommendedName>
        <fullName evidence="3">Flagellar FliJ protein</fullName>
    </recommendedName>
</protein>
<dbReference type="NCBIfam" id="TIGR02473">
    <property type="entry name" value="flagell_FliJ"/>
    <property type="match status" value="1"/>
</dbReference>